<name>A0A2A4G8T8_9FLAO</name>
<evidence type="ECO:0000256" key="3">
    <source>
        <dbReference type="PROSITE-ProRule" id="PRU00277"/>
    </source>
</evidence>
<dbReference type="RefSeq" id="WP_097440132.1">
    <property type="nucleotide sequence ID" value="NZ_KZ300476.1"/>
</dbReference>
<dbReference type="OrthoDB" id="1093155at2"/>
<evidence type="ECO:0000256" key="1">
    <source>
        <dbReference type="ARBA" id="ARBA00000971"/>
    </source>
</evidence>
<dbReference type="AlphaFoldDB" id="A0A2A4G8T8"/>
<sequence length="185" mass="20196">MKQALLTLLLVVFLVACGGPEARRPVQAKTASFMKESIDRNKALLQSEEAAIKALIAQDSANTYLGTANGLWYKYEEKATGAGYKPQAGDEVQLSYNLISLSRDTIYRMTDVGVIDYKVDKQENLPPGLRAAVKLLQQGETATFMIPSAMGYGYHGDNKDIGPNVPLMSTIHIVNITKDTITTNP</sequence>
<dbReference type="EC" id="5.2.1.8" evidence="4"/>
<dbReference type="Pfam" id="PF00254">
    <property type="entry name" value="FKBP_C"/>
    <property type="match status" value="1"/>
</dbReference>
<dbReference type="PROSITE" id="PS51257">
    <property type="entry name" value="PROKAR_LIPOPROTEIN"/>
    <property type="match status" value="1"/>
</dbReference>
<dbReference type="Gene3D" id="3.10.50.40">
    <property type="match status" value="1"/>
</dbReference>
<protein>
    <recommendedName>
        <fullName evidence="4">Peptidyl-prolyl cis-trans isomerase</fullName>
        <ecNumber evidence="4">5.2.1.8</ecNumber>
    </recommendedName>
</protein>
<evidence type="ECO:0000313" key="6">
    <source>
        <dbReference type="EMBL" id="PCE64853.1"/>
    </source>
</evidence>
<dbReference type="SUPFAM" id="SSF54534">
    <property type="entry name" value="FKBP-like"/>
    <property type="match status" value="1"/>
</dbReference>
<evidence type="ECO:0000259" key="5">
    <source>
        <dbReference type="PROSITE" id="PS50059"/>
    </source>
</evidence>
<comment type="similarity">
    <text evidence="4">Belongs to the FKBP-type PPIase family.</text>
</comment>
<keyword evidence="3 4" id="KW-0413">Isomerase</keyword>
<gene>
    <name evidence="6" type="ORF">B7P33_06710</name>
</gene>
<dbReference type="NCBIfam" id="TIGR03516">
    <property type="entry name" value="ppisom_GldI"/>
    <property type="match status" value="1"/>
</dbReference>
<feature type="domain" description="PPIase FKBP-type" evidence="5">
    <location>
        <begin position="89"/>
        <end position="177"/>
    </location>
</feature>
<evidence type="ECO:0000256" key="4">
    <source>
        <dbReference type="RuleBase" id="RU003915"/>
    </source>
</evidence>
<proteinExistence type="inferred from homology"/>
<dbReference type="InterPro" id="IPR046357">
    <property type="entry name" value="PPIase_dom_sf"/>
</dbReference>
<dbReference type="InterPro" id="IPR001179">
    <property type="entry name" value="PPIase_FKBP_dom"/>
</dbReference>
<dbReference type="EMBL" id="NBWU01000002">
    <property type="protein sequence ID" value="PCE64853.1"/>
    <property type="molecule type" value="Genomic_DNA"/>
</dbReference>
<comment type="catalytic activity">
    <reaction evidence="1 3 4">
        <text>[protein]-peptidylproline (omega=180) = [protein]-peptidylproline (omega=0)</text>
        <dbReference type="Rhea" id="RHEA:16237"/>
        <dbReference type="Rhea" id="RHEA-COMP:10747"/>
        <dbReference type="Rhea" id="RHEA-COMP:10748"/>
        <dbReference type="ChEBI" id="CHEBI:83833"/>
        <dbReference type="ChEBI" id="CHEBI:83834"/>
        <dbReference type="EC" id="5.2.1.8"/>
    </reaction>
</comment>
<evidence type="ECO:0000313" key="7">
    <source>
        <dbReference type="Proteomes" id="UP000219559"/>
    </source>
</evidence>
<reference evidence="6 7" key="1">
    <citation type="submission" date="2017-04" db="EMBL/GenBank/DDBJ databases">
        <title>A new member of the family Flavobacteriaceae isolated from ascidians.</title>
        <authorList>
            <person name="Chen L."/>
        </authorList>
    </citation>
    <scope>NUCLEOTIDE SEQUENCE [LARGE SCALE GENOMIC DNA]</scope>
    <source>
        <strain evidence="6 7">HQA918</strain>
    </source>
</reference>
<keyword evidence="2 3" id="KW-0697">Rotamase</keyword>
<dbReference type="Proteomes" id="UP000219559">
    <property type="component" value="Unassembled WGS sequence"/>
</dbReference>
<dbReference type="InterPro" id="IPR019869">
    <property type="entry name" value="Motility-assoc_PPIase_GldI"/>
</dbReference>
<accession>A0A2A4G8T8</accession>
<comment type="caution">
    <text evidence="6">The sequence shown here is derived from an EMBL/GenBank/DDBJ whole genome shotgun (WGS) entry which is preliminary data.</text>
</comment>
<organism evidence="6 7">
    <name type="scientific">Sediminicola luteus</name>
    <dbReference type="NCBI Taxonomy" id="319238"/>
    <lineage>
        <taxon>Bacteria</taxon>
        <taxon>Pseudomonadati</taxon>
        <taxon>Bacteroidota</taxon>
        <taxon>Flavobacteriia</taxon>
        <taxon>Flavobacteriales</taxon>
        <taxon>Flavobacteriaceae</taxon>
        <taxon>Sediminicola</taxon>
    </lineage>
</organism>
<dbReference type="GO" id="GO:0003755">
    <property type="term" value="F:peptidyl-prolyl cis-trans isomerase activity"/>
    <property type="evidence" value="ECO:0007669"/>
    <property type="project" value="UniProtKB-UniRule"/>
</dbReference>
<dbReference type="PROSITE" id="PS50059">
    <property type="entry name" value="FKBP_PPIASE"/>
    <property type="match status" value="1"/>
</dbReference>
<evidence type="ECO:0000256" key="2">
    <source>
        <dbReference type="ARBA" id="ARBA00023110"/>
    </source>
</evidence>
<keyword evidence="7" id="KW-1185">Reference proteome</keyword>